<evidence type="ECO:0000313" key="1">
    <source>
        <dbReference type="Proteomes" id="UP000095286"/>
    </source>
</evidence>
<organism evidence="1 2">
    <name type="scientific">Rhabditophanes sp. KR3021</name>
    <dbReference type="NCBI Taxonomy" id="114890"/>
    <lineage>
        <taxon>Eukaryota</taxon>
        <taxon>Metazoa</taxon>
        <taxon>Ecdysozoa</taxon>
        <taxon>Nematoda</taxon>
        <taxon>Chromadorea</taxon>
        <taxon>Rhabditida</taxon>
        <taxon>Tylenchina</taxon>
        <taxon>Panagrolaimomorpha</taxon>
        <taxon>Strongyloidoidea</taxon>
        <taxon>Alloionematidae</taxon>
        <taxon>Rhabditophanes</taxon>
    </lineage>
</organism>
<protein>
    <submittedName>
        <fullName evidence="2">Chromo domain-containing protein</fullName>
    </submittedName>
</protein>
<reference evidence="2" key="1">
    <citation type="submission" date="2016-11" db="UniProtKB">
        <authorList>
            <consortium name="WormBaseParasite"/>
        </authorList>
    </citation>
    <scope>IDENTIFICATION</scope>
    <source>
        <strain evidence="2">KR3021</strain>
    </source>
</reference>
<sequence length="178" mass="20670">MVKISKPKSATDKNNELYVAEKIVDKREIDGMEEYRVKWEGYSMKECTWEPKEHLINTTLISDYERIQKKANKVIFSSTPRTTSYRRDIQDAIMALSANKEPEFRISRLMESQDNNKKYAAKDIYGICGVLHKRGAIVYSTILKNNKLVFLTADQVPKECHYMIVDMIPYVSCCAKQL</sequence>
<accession>A0AC35TRS2</accession>
<dbReference type="WBParaSite" id="RSKR_0000367700.1">
    <property type="protein sequence ID" value="RSKR_0000367700.1"/>
    <property type="gene ID" value="RSKR_0000367700"/>
</dbReference>
<dbReference type="Proteomes" id="UP000095286">
    <property type="component" value="Unplaced"/>
</dbReference>
<name>A0AC35TRS2_9BILA</name>
<proteinExistence type="predicted"/>
<evidence type="ECO:0000313" key="2">
    <source>
        <dbReference type="WBParaSite" id="RSKR_0000367700.1"/>
    </source>
</evidence>